<evidence type="ECO:0000313" key="3">
    <source>
        <dbReference type="Proteomes" id="UP001139157"/>
    </source>
</evidence>
<feature type="domain" description="Beta-lactamase class A catalytic" evidence="1">
    <location>
        <begin position="48"/>
        <end position="290"/>
    </location>
</feature>
<dbReference type="PANTHER" id="PTHR35333:SF3">
    <property type="entry name" value="BETA-LACTAMASE-TYPE TRANSPEPTIDASE FOLD CONTAINING PROTEIN"/>
    <property type="match status" value="1"/>
</dbReference>
<accession>A0A9X2E1U6</accession>
<name>A0A9X2E1U6_9NOCA</name>
<dbReference type="EMBL" id="JAMRXG010000001">
    <property type="protein sequence ID" value="MCM6772309.1"/>
    <property type="molecule type" value="Genomic_DNA"/>
</dbReference>
<dbReference type="RefSeq" id="WP_251909498.1">
    <property type="nucleotide sequence ID" value="NZ_JAMRXG010000001.1"/>
</dbReference>
<dbReference type="InterPro" id="IPR000871">
    <property type="entry name" value="Beta-lactam_class-A"/>
</dbReference>
<dbReference type="Gene3D" id="3.40.710.10">
    <property type="entry name" value="DD-peptidase/beta-lactamase superfamily"/>
    <property type="match status" value="1"/>
</dbReference>
<sequence>MVPALVGCSSHAASGPDCAPMPAADVNSSEGWLGRISKEPNGIAIAVDDGRGHTVGRRIDDQQPIASAVKVVPLAAYARAVAAGTLDPHERIPVGEWERWAFPGTDGGAHEQARSRLPGDTVTLDEMVSAMIRESDNAVPDYLRDRLGDRALIDAAEAGGWHEYQPSSKLGDAIRLLDPQVVDVWAAARRYAADPAYRAAMRSKSMPSLEIQASWADTTPTASARQLASMHRSIATGSFGAGSDIARAHLEWRPAPDGFVAMGFKGGAYPGVLADAIYLRRADGTVATAVLLERRMPEKAWESALTSFSSQELLVRAVAEPDMLRRLTCAV</sequence>
<dbReference type="InterPro" id="IPR012338">
    <property type="entry name" value="Beta-lactam/transpept-like"/>
</dbReference>
<dbReference type="SUPFAM" id="SSF56601">
    <property type="entry name" value="beta-lactamase/transpeptidase-like"/>
    <property type="match status" value="1"/>
</dbReference>
<gene>
    <name evidence="2" type="ORF">NDR86_02335</name>
</gene>
<dbReference type="GO" id="GO:0030655">
    <property type="term" value="P:beta-lactam antibiotic catabolic process"/>
    <property type="evidence" value="ECO:0007669"/>
    <property type="project" value="InterPro"/>
</dbReference>
<dbReference type="AlphaFoldDB" id="A0A9X2E1U6"/>
<comment type="caution">
    <text evidence="2">The sequence shown here is derived from an EMBL/GenBank/DDBJ whole genome shotgun (WGS) entry which is preliminary data.</text>
</comment>
<dbReference type="GO" id="GO:0008800">
    <property type="term" value="F:beta-lactamase activity"/>
    <property type="evidence" value="ECO:0007669"/>
    <property type="project" value="InterPro"/>
</dbReference>
<dbReference type="InterPro" id="IPR045155">
    <property type="entry name" value="Beta-lactam_cat"/>
</dbReference>
<dbReference type="GO" id="GO:0046677">
    <property type="term" value="P:response to antibiotic"/>
    <property type="evidence" value="ECO:0007669"/>
    <property type="project" value="InterPro"/>
</dbReference>
<dbReference type="Pfam" id="PF13354">
    <property type="entry name" value="Beta-lactamase2"/>
    <property type="match status" value="1"/>
</dbReference>
<organism evidence="2 3">
    <name type="scientific">Nocardia pulmonis</name>
    <dbReference type="NCBI Taxonomy" id="2951408"/>
    <lineage>
        <taxon>Bacteria</taxon>
        <taxon>Bacillati</taxon>
        <taxon>Actinomycetota</taxon>
        <taxon>Actinomycetes</taxon>
        <taxon>Mycobacteriales</taxon>
        <taxon>Nocardiaceae</taxon>
        <taxon>Nocardia</taxon>
    </lineage>
</organism>
<evidence type="ECO:0000313" key="2">
    <source>
        <dbReference type="EMBL" id="MCM6772309.1"/>
    </source>
</evidence>
<keyword evidence="3" id="KW-1185">Reference proteome</keyword>
<evidence type="ECO:0000259" key="1">
    <source>
        <dbReference type="Pfam" id="PF13354"/>
    </source>
</evidence>
<reference evidence="2" key="1">
    <citation type="submission" date="2022-06" db="EMBL/GenBank/DDBJ databases">
        <title>Novel species in genus nocardia.</title>
        <authorList>
            <person name="Li F."/>
        </authorList>
    </citation>
    <scope>NUCLEOTIDE SEQUENCE</scope>
    <source>
        <strain evidence="2">CDC141</strain>
    </source>
</reference>
<dbReference type="PANTHER" id="PTHR35333">
    <property type="entry name" value="BETA-LACTAMASE"/>
    <property type="match status" value="1"/>
</dbReference>
<protein>
    <submittedName>
        <fullName evidence="2">Class A beta-lactamase-related serine hydrolase</fullName>
    </submittedName>
</protein>
<proteinExistence type="predicted"/>
<keyword evidence="2" id="KW-0378">Hydrolase</keyword>
<dbReference type="Proteomes" id="UP001139157">
    <property type="component" value="Unassembled WGS sequence"/>
</dbReference>